<dbReference type="Pfam" id="PF03330">
    <property type="entry name" value="DPBB_1"/>
    <property type="match status" value="1"/>
</dbReference>
<keyword evidence="1 4" id="KW-0732">Signal</keyword>
<feature type="region of interest" description="Disordered" evidence="6">
    <location>
        <begin position="29"/>
        <end position="61"/>
    </location>
</feature>
<evidence type="ECO:0000256" key="6">
    <source>
        <dbReference type="SAM" id="MobiDB-lite"/>
    </source>
</evidence>
<dbReference type="Gene3D" id="2.40.40.10">
    <property type="entry name" value="RlpA-like domain"/>
    <property type="match status" value="1"/>
</dbReference>
<dbReference type="AlphaFoldDB" id="A0A0F7K2A3"/>
<keyword evidence="2 4" id="KW-0456">Lyase</keyword>
<dbReference type="KEGG" id="seds:AAY24_14280"/>
<reference evidence="8 9" key="1">
    <citation type="journal article" date="2015" name="Genome Announc.">
        <title>Complete Genome Sequence of Sedimenticola thiotaurini Strain SIP-G1, a Polyphosphate- and Polyhydroxyalkanoate-Accumulating Sulfur-Oxidizing Gammaproteobacterium Isolated from Salt Marsh Sediments.</title>
        <authorList>
            <person name="Flood B.E."/>
            <person name="Jones D.S."/>
            <person name="Bailey J.V."/>
        </authorList>
    </citation>
    <scope>NUCLEOTIDE SEQUENCE [LARGE SCALE GENOMIC DNA]</scope>
    <source>
        <strain evidence="8 9">SIP-G1</strain>
    </source>
</reference>
<evidence type="ECO:0000313" key="8">
    <source>
        <dbReference type="EMBL" id="AKH21335.1"/>
    </source>
</evidence>
<keyword evidence="8" id="KW-0449">Lipoprotein</keyword>
<dbReference type="InterPro" id="IPR036680">
    <property type="entry name" value="SPOR-like_sf"/>
</dbReference>
<dbReference type="RefSeq" id="WP_046860264.1">
    <property type="nucleotide sequence ID" value="NZ_CP011412.1"/>
</dbReference>
<organism evidence="8 9">
    <name type="scientific">Sedimenticola thiotaurini</name>
    <dbReference type="NCBI Taxonomy" id="1543721"/>
    <lineage>
        <taxon>Bacteria</taxon>
        <taxon>Pseudomonadati</taxon>
        <taxon>Pseudomonadota</taxon>
        <taxon>Gammaproteobacteria</taxon>
        <taxon>Chromatiales</taxon>
        <taxon>Sedimenticolaceae</taxon>
        <taxon>Sedimenticola</taxon>
    </lineage>
</organism>
<dbReference type="InterPro" id="IPR036908">
    <property type="entry name" value="RlpA-like_sf"/>
</dbReference>
<dbReference type="GO" id="GO:0009279">
    <property type="term" value="C:cell outer membrane"/>
    <property type="evidence" value="ECO:0007669"/>
    <property type="project" value="TreeGrafter"/>
</dbReference>
<comment type="function">
    <text evidence="4">Lytic transglycosylase with a strong preference for naked glycan strands that lack stem peptides.</text>
</comment>
<dbReference type="InterPro" id="IPR034718">
    <property type="entry name" value="RlpA"/>
</dbReference>
<dbReference type="PATRIC" id="fig|1543721.4.peg.2958"/>
<feature type="chain" id="PRO_5009983708" description="Endolytic peptidoglycan transglycosylase RlpA" evidence="4">
    <location>
        <begin position="28"/>
        <end position="276"/>
    </location>
</feature>
<dbReference type="InterPro" id="IPR007730">
    <property type="entry name" value="SPOR-like_dom"/>
</dbReference>
<evidence type="ECO:0000256" key="3">
    <source>
        <dbReference type="ARBA" id="ARBA00023316"/>
    </source>
</evidence>
<dbReference type="GO" id="GO:0071555">
    <property type="term" value="P:cell wall organization"/>
    <property type="evidence" value="ECO:0007669"/>
    <property type="project" value="UniProtKB-KW"/>
</dbReference>
<dbReference type="PANTHER" id="PTHR34183">
    <property type="entry name" value="ENDOLYTIC PEPTIDOGLYCAN TRANSGLYCOSYLASE RLPA"/>
    <property type="match status" value="1"/>
</dbReference>
<dbReference type="GO" id="GO:0008932">
    <property type="term" value="F:lytic endotransglycosylase activity"/>
    <property type="evidence" value="ECO:0007669"/>
    <property type="project" value="UniProtKB-UniRule"/>
</dbReference>
<feature type="signal peptide" evidence="4">
    <location>
        <begin position="1"/>
        <end position="27"/>
    </location>
</feature>
<feature type="domain" description="SPOR" evidence="7">
    <location>
        <begin position="196"/>
        <end position="276"/>
    </location>
</feature>
<accession>A0A0F7K2A3</accession>
<dbReference type="Gene3D" id="3.30.70.1070">
    <property type="entry name" value="Sporulation related repeat"/>
    <property type="match status" value="1"/>
</dbReference>
<dbReference type="PANTHER" id="PTHR34183:SF1">
    <property type="entry name" value="ENDOLYTIC PEPTIDOGLYCAN TRANSGLYCOSYLASE RLPA"/>
    <property type="match status" value="1"/>
</dbReference>
<dbReference type="HAMAP" id="MF_02071">
    <property type="entry name" value="RlpA"/>
    <property type="match status" value="1"/>
</dbReference>
<keyword evidence="9" id="KW-1185">Reference proteome</keyword>
<evidence type="ECO:0000256" key="5">
    <source>
        <dbReference type="RuleBase" id="RU003495"/>
    </source>
</evidence>
<dbReference type="SUPFAM" id="SSF110997">
    <property type="entry name" value="Sporulation related repeat"/>
    <property type="match status" value="1"/>
</dbReference>
<evidence type="ECO:0000256" key="1">
    <source>
        <dbReference type="ARBA" id="ARBA00022729"/>
    </source>
</evidence>
<name>A0A0F7K2A3_9GAMM</name>
<dbReference type="InterPro" id="IPR012997">
    <property type="entry name" value="RplA"/>
</dbReference>
<dbReference type="GO" id="GO:0042834">
    <property type="term" value="F:peptidoglycan binding"/>
    <property type="evidence" value="ECO:0007669"/>
    <property type="project" value="InterPro"/>
</dbReference>
<protein>
    <recommendedName>
        <fullName evidence="4">Endolytic peptidoglycan transglycosylase RlpA</fullName>
        <ecNumber evidence="4">4.2.2.-</ecNumber>
    </recommendedName>
</protein>
<proteinExistence type="inferred from homology"/>
<dbReference type="GO" id="GO:0000270">
    <property type="term" value="P:peptidoglycan metabolic process"/>
    <property type="evidence" value="ECO:0007669"/>
    <property type="project" value="UniProtKB-UniRule"/>
</dbReference>
<dbReference type="NCBIfam" id="TIGR00413">
    <property type="entry name" value="rlpA"/>
    <property type="match status" value="1"/>
</dbReference>
<evidence type="ECO:0000313" key="9">
    <source>
        <dbReference type="Proteomes" id="UP000034410"/>
    </source>
</evidence>
<evidence type="ECO:0000256" key="4">
    <source>
        <dbReference type="HAMAP-Rule" id="MF_02071"/>
    </source>
</evidence>
<dbReference type="OrthoDB" id="9779128at2"/>
<evidence type="ECO:0000259" key="7">
    <source>
        <dbReference type="PROSITE" id="PS51724"/>
    </source>
</evidence>
<evidence type="ECO:0000256" key="2">
    <source>
        <dbReference type="ARBA" id="ARBA00023239"/>
    </source>
</evidence>
<dbReference type="InterPro" id="IPR009009">
    <property type="entry name" value="RlpA-like_DPBB"/>
</dbReference>
<dbReference type="PROSITE" id="PS51724">
    <property type="entry name" value="SPOR"/>
    <property type="match status" value="1"/>
</dbReference>
<sequence precursor="true">MSLVTTNRSLLLALLCAGLLTACSGRAPVLSGSDSAPARRLDPNTIADATPRAEPKSTRGNPASYVVLGKRYYTLPSSRGYIERGIASWYGTKFHGRSTSSGEPYDMYAMTAAHKSLPLPTYVQVTNLRNGRSAIVKVNDRGPFHDNRLIDLSYAAATKLGIVAEGTGLVEVRALDPGTPTTPAESPVILANQASLPAPPALFVQVGAFSSRHNANQLSQRLAGSLSQQVRIQQVDNQGQRLYRVQIGPLASVEQVDELSQSLPRLGIMETQVIID</sequence>
<dbReference type="EMBL" id="CP011412">
    <property type="protein sequence ID" value="AKH21335.1"/>
    <property type="molecule type" value="Genomic_DNA"/>
</dbReference>
<dbReference type="SUPFAM" id="SSF50685">
    <property type="entry name" value="Barwin-like endoglucanases"/>
    <property type="match status" value="1"/>
</dbReference>
<gene>
    <name evidence="4" type="primary">rlpA</name>
    <name evidence="8" type="ORF">AAY24_14280</name>
</gene>
<dbReference type="Pfam" id="PF05036">
    <property type="entry name" value="SPOR"/>
    <property type="match status" value="1"/>
</dbReference>
<keyword evidence="3 4" id="KW-0961">Cell wall biogenesis/degradation</keyword>
<dbReference type="CDD" id="cd22268">
    <property type="entry name" value="DPBB_RlpA-like"/>
    <property type="match status" value="1"/>
</dbReference>
<dbReference type="EC" id="4.2.2.-" evidence="4"/>
<dbReference type="Proteomes" id="UP000034410">
    <property type="component" value="Chromosome"/>
</dbReference>
<comment type="similarity">
    <text evidence="4 5">Belongs to the RlpA family.</text>
</comment>
<dbReference type="FunFam" id="2.40.40.10:FF:000003">
    <property type="entry name" value="Endolytic peptidoglycan transglycosylase RlpA"/>
    <property type="match status" value="1"/>
</dbReference>